<comment type="caution">
    <text evidence="1">The sequence shown here is derived from an EMBL/GenBank/DDBJ whole genome shotgun (WGS) entry which is preliminary data.</text>
</comment>
<reference evidence="1 2" key="1">
    <citation type="journal article" date="2022" name="Allergy">
        <title>Genome assembly and annotation of Periplaneta americana reveal a comprehensive cockroach allergen profile.</title>
        <authorList>
            <person name="Wang L."/>
            <person name="Xiong Q."/>
            <person name="Saelim N."/>
            <person name="Wang L."/>
            <person name="Nong W."/>
            <person name="Wan A.T."/>
            <person name="Shi M."/>
            <person name="Liu X."/>
            <person name="Cao Q."/>
            <person name="Hui J.H.L."/>
            <person name="Sookrung N."/>
            <person name="Leung T.F."/>
            <person name="Tungtrongchitr A."/>
            <person name="Tsui S.K.W."/>
        </authorList>
    </citation>
    <scope>NUCLEOTIDE SEQUENCE [LARGE SCALE GENOMIC DNA]</scope>
    <source>
        <strain evidence="1">PWHHKU_190912</strain>
    </source>
</reference>
<evidence type="ECO:0000313" key="2">
    <source>
        <dbReference type="Proteomes" id="UP001148838"/>
    </source>
</evidence>
<gene>
    <name evidence="1" type="ORF">ANN_25882</name>
</gene>
<organism evidence="1 2">
    <name type="scientific">Periplaneta americana</name>
    <name type="common">American cockroach</name>
    <name type="synonym">Blatta americana</name>
    <dbReference type="NCBI Taxonomy" id="6978"/>
    <lineage>
        <taxon>Eukaryota</taxon>
        <taxon>Metazoa</taxon>
        <taxon>Ecdysozoa</taxon>
        <taxon>Arthropoda</taxon>
        <taxon>Hexapoda</taxon>
        <taxon>Insecta</taxon>
        <taxon>Pterygota</taxon>
        <taxon>Neoptera</taxon>
        <taxon>Polyneoptera</taxon>
        <taxon>Dictyoptera</taxon>
        <taxon>Blattodea</taxon>
        <taxon>Blattoidea</taxon>
        <taxon>Blattidae</taxon>
        <taxon>Blattinae</taxon>
        <taxon>Periplaneta</taxon>
    </lineage>
</organism>
<protein>
    <submittedName>
        <fullName evidence="1">Uncharacterized protein</fullName>
    </submittedName>
</protein>
<evidence type="ECO:0000313" key="1">
    <source>
        <dbReference type="EMBL" id="KAJ4428889.1"/>
    </source>
</evidence>
<dbReference type="EMBL" id="JAJSOF020000036">
    <property type="protein sequence ID" value="KAJ4428889.1"/>
    <property type="molecule type" value="Genomic_DNA"/>
</dbReference>
<dbReference type="Proteomes" id="UP001148838">
    <property type="component" value="Unassembled WGS sequence"/>
</dbReference>
<name>A0ABQ8S4D6_PERAM</name>
<sequence>MHIAEFKIASSSRDTDEDVTLRRNGPSVEDWRPDLYLLEIEYLGASTFYHKLQRKTRKVKTPIFISKICILNSKCVPGSVGNKVQNKLEQVLQRNVGLKDLRTASDILAGKNTDLQCNIPVQLVSKLKYAPVTSVDVERSFSA</sequence>
<accession>A0ABQ8S4D6</accession>
<proteinExistence type="predicted"/>
<keyword evidence="2" id="KW-1185">Reference proteome</keyword>